<keyword evidence="11" id="KW-1185">Reference proteome</keyword>
<dbReference type="InterPro" id="IPR011009">
    <property type="entry name" value="Kinase-like_dom_sf"/>
</dbReference>
<evidence type="ECO:0000313" key="10">
    <source>
        <dbReference type="EMBL" id="KAH0928674.1"/>
    </source>
</evidence>
<evidence type="ECO:0000256" key="1">
    <source>
        <dbReference type="ARBA" id="ARBA00012513"/>
    </source>
</evidence>
<feature type="domain" description="Protein kinase" evidence="9">
    <location>
        <begin position="1"/>
        <end position="302"/>
    </location>
</feature>
<evidence type="ECO:0000256" key="3">
    <source>
        <dbReference type="ARBA" id="ARBA00022679"/>
    </source>
</evidence>
<dbReference type="Proteomes" id="UP000824890">
    <property type="component" value="Unassembled WGS sequence"/>
</dbReference>
<comment type="caution">
    <text evidence="10">The sequence shown here is derived from an EMBL/GenBank/DDBJ whole genome shotgun (WGS) entry which is preliminary data.</text>
</comment>
<comment type="catalytic activity">
    <reaction evidence="8">
        <text>L-seryl-[protein] + ATP = O-phospho-L-seryl-[protein] + ADP + H(+)</text>
        <dbReference type="Rhea" id="RHEA:17989"/>
        <dbReference type="Rhea" id="RHEA-COMP:9863"/>
        <dbReference type="Rhea" id="RHEA-COMP:11604"/>
        <dbReference type="ChEBI" id="CHEBI:15378"/>
        <dbReference type="ChEBI" id="CHEBI:29999"/>
        <dbReference type="ChEBI" id="CHEBI:30616"/>
        <dbReference type="ChEBI" id="CHEBI:83421"/>
        <dbReference type="ChEBI" id="CHEBI:456216"/>
        <dbReference type="EC" id="2.7.11.1"/>
    </reaction>
</comment>
<dbReference type="InterPro" id="IPR008271">
    <property type="entry name" value="Ser/Thr_kinase_AS"/>
</dbReference>
<organism evidence="10 11">
    <name type="scientific">Brassica napus</name>
    <name type="common">Rape</name>
    <dbReference type="NCBI Taxonomy" id="3708"/>
    <lineage>
        <taxon>Eukaryota</taxon>
        <taxon>Viridiplantae</taxon>
        <taxon>Streptophyta</taxon>
        <taxon>Embryophyta</taxon>
        <taxon>Tracheophyta</taxon>
        <taxon>Spermatophyta</taxon>
        <taxon>Magnoliopsida</taxon>
        <taxon>eudicotyledons</taxon>
        <taxon>Gunneridae</taxon>
        <taxon>Pentapetalae</taxon>
        <taxon>rosids</taxon>
        <taxon>malvids</taxon>
        <taxon>Brassicales</taxon>
        <taxon>Brassicaceae</taxon>
        <taxon>Brassiceae</taxon>
        <taxon>Brassica</taxon>
    </lineage>
</organism>
<dbReference type="PANTHER" id="PTHR47634">
    <property type="entry name" value="PROTEIN KINASE DOMAIN-CONTAINING PROTEIN-RELATED"/>
    <property type="match status" value="1"/>
</dbReference>
<dbReference type="InterPro" id="IPR051334">
    <property type="entry name" value="SRPK"/>
</dbReference>
<comment type="catalytic activity">
    <reaction evidence="7">
        <text>L-threonyl-[protein] + ATP = O-phospho-L-threonyl-[protein] + ADP + H(+)</text>
        <dbReference type="Rhea" id="RHEA:46608"/>
        <dbReference type="Rhea" id="RHEA-COMP:11060"/>
        <dbReference type="Rhea" id="RHEA-COMP:11605"/>
        <dbReference type="ChEBI" id="CHEBI:15378"/>
        <dbReference type="ChEBI" id="CHEBI:30013"/>
        <dbReference type="ChEBI" id="CHEBI:30616"/>
        <dbReference type="ChEBI" id="CHEBI:61977"/>
        <dbReference type="ChEBI" id="CHEBI:456216"/>
        <dbReference type="EC" id="2.7.11.1"/>
    </reaction>
</comment>
<reference evidence="10 11" key="1">
    <citation type="submission" date="2021-05" db="EMBL/GenBank/DDBJ databases">
        <title>Genome Assembly of Synthetic Allotetraploid Brassica napus Reveals Homoeologous Exchanges between Subgenomes.</title>
        <authorList>
            <person name="Davis J.T."/>
        </authorList>
    </citation>
    <scope>NUCLEOTIDE SEQUENCE [LARGE SCALE GENOMIC DNA]</scope>
    <source>
        <strain evidence="11">cv. Da-Ae</strain>
        <tissue evidence="10">Seedling</tissue>
    </source>
</reference>
<evidence type="ECO:0000259" key="9">
    <source>
        <dbReference type="PROSITE" id="PS50011"/>
    </source>
</evidence>
<dbReference type="PANTHER" id="PTHR47634:SF9">
    <property type="entry name" value="PROTEIN KINASE DOMAIN-CONTAINING PROTEIN-RELATED"/>
    <property type="match status" value="1"/>
</dbReference>
<dbReference type="InterPro" id="IPR000719">
    <property type="entry name" value="Prot_kinase_dom"/>
</dbReference>
<dbReference type="PROSITE" id="PS50011">
    <property type="entry name" value="PROTEIN_KINASE_DOM"/>
    <property type="match status" value="1"/>
</dbReference>
<dbReference type="SUPFAM" id="SSF56112">
    <property type="entry name" value="Protein kinase-like (PK-like)"/>
    <property type="match status" value="1"/>
</dbReference>
<evidence type="ECO:0000256" key="8">
    <source>
        <dbReference type="ARBA" id="ARBA00048679"/>
    </source>
</evidence>
<feature type="non-terminal residue" evidence="10">
    <location>
        <position position="1"/>
    </location>
</feature>
<dbReference type="EMBL" id="JAGKQM010000004">
    <property type="protein sequence ID" value="KAH0928674.1"/>
    <property type="molecule type" value="Genomic_DNA"/>
</dbReference>
<dbReference type="PROSITE" id="PS00108">
    <property type="entry name" value="PROTEIN_KINASE_ST"/>
    <property type="match status" value="1"/>
</dbReference>
<dbReference type="Gene3D" id="1.10.510.10">
    <property type="entry name" value="Transferase(Phosphotransferase) domain 1"/>
    <property type="match status" value="2"/>
</dbReference>
<keyword evidence="4" id="KW-0547">Nucleotide-binding</keyword>
<name>A0ABQ8DH16_BRANA</name>
<proteinExistence type="predicted"/>
<keyword evidence="2" id="KW-0723">Serine/threonine-protein kinase</keyword>
<keyword evidence="6" id="KW-0067">ATP-binding</keyword>
<keyword evidence="5" id="KW-0418">Kinase</keyword>
<evidence type="ECO:0000256" key="4">
    <source>
        <dbReference type="ARBA" id="ARBA00022741"/>
    </source>
</evidence>
<keyword evidence="3" id="KW-0808">Transferase</keyword>
<evidence type="ECO:0000256" key="6">
    <source>
        <dbReference type="ARBA" id="ARBA00022840"/>
    </source>
</evidence>
<evidence type="ECO:0000256" key="5">
    <source>
        <dbReference type="ARBA" id="ARBA00022777"/>
    </source>
</evidence>
<dbReference type="EC" id="2.7.11.1" evidence="1"/>
<evidence type="ECO:0000256" key="7">
    <source>
        <dbReference type="ARBA" id="ARBA00047899"/>
    </source>
</evidence>
<gene>
    <name evidence="10" type="ORF">HID58_014401</name>
</gene>
<evidence type="ECO:0000313" key="11">
    <source>
        <dbReference type="Proteomes" id="UP000824890"/>
    </source>
</evidence>
<dbReference type="SMART" id="SM00220">
    <property type="entry name" value="S_TKc"/>
    <property type="match status" value="1"/>
</dbReference>
<accession>A0ABQ8DH16</accession>
<sequence>CLLLGHRRSAHVEIDEEVAKLHRLHTPIKLPCLGLFRLARQLGHSILSCALLSHSKLASLHGHGSVSVLSNLDETTVVSYFITCKRFGCLSLNATEICGFKGAKECSSLYCIDLPIHMVKEICYHMLVGLNYLYRELSIIHTDLKPKNVLLFLTTDPSKNPTTLVLPSGKEKTVITLMEISSRIKRKMFIERKLKECPSTSVRNRESELVKQGGRRYHVASADLKCKLVDLATGDICSTDMVIDHRHIRRLLRFWPMNKVLTQKDEFTEQDANDSTDFLVTILDFVSEKRPTLSECLLHPWISCGPRSIEPSLITTRDKNLKQS</sequence>
<protein>
    <recommendedName>
        <fullName evidence="1">non-specific serine/threonine protein kinase</fullName>
        <ecNumber evidence="1">2.7.11.1</ecNumber>
    </recommendedName>
</protein>
<evidence type="ECO:0000256" key="2">
    <source>
        <dbReference type="ARBA" id="ARBA00022527"/>
    </source>
</evidence>